<evidence type="ECO:0000256" key="5">
    <source>
        <dbReference type="ARBA" id="ARBA00022776"/>
    </source>
</evidence>
<dbReference type="GO" id="GO:0051301">
    <property type="term" value="P:cell division"/>
    <property type="evidence" value="ECO:0007669"/>
    <property type="project" value="UniProtKB-KW"/>
</dbReference>
<evidence type="ECO:0000313" key="12">
    <source>
        <dbReference type="Proteomes" id="UP000193218"/>
    </source>
</evidence>
<keyword evidence="6" id="KW-0995">Kinetochore</keyword>
<organism evidence="11 12">
    <name type="scientific">Kockovaella imperatae</name>
    <dbReference type="NCBI Taxonomy" id="4999"/>
    <lineage>
        <taxon>Eukaryota</taxon>
        <taxon>Fungi</taxon>
        <taxon>Dikarya</taxon>
        <taxon>Basidiomycota</taxon>
        <taxon>Agaricomycotina</taxon>
        <taxon>Tremellomycetes</taxon>
        <taxon>Tremellales</taxon>
        <taxon>Cuniculitremaceae</taxon>
        <taxon>Kockovaella</taxon>
    </lineage>
</organism>
<feature type="compositionally biased region" description="Basic and acidic residues" evidence="10">
    <location>
        <begin position="333"/>
        <end position="349"/>
    </location>
</feature>
<evidence type="ECO:0008006" key="13">
    <source>
        <dbReference type="Google" id="ProtNLM"/>
    </source>
</evidence>
<dbReference type="OrthoDB" id="1884855at2759"/>
<comment type="similarity">
    <text evidence="2">Belongs to the mis12 family.</text>
</comment>
<dbReference type="EMBL" id="NBSH01000001">
    <property type="protein sequence ID" value="ORX40751.1"/>
    <property type="molecule type" value="Genomic_DNA"/>
</dbReference>
<dbReference type="GeneID" id="33556140"/>
<evidence type="ECO:0000313" key="11">
    <source>
        <dbReference type="EMBL" id="ORX40751.1"/>
    </source>
</evidence>
<evidence type="ECO:0000256" key="10">
    <source>
        <dbReference type="SAM" id="MobiDB-lite"/>
    </source>
</evidence>
<dbReference type="Pfam" id="PF05859">
    <property type="entry name" value="Mis12"/>
    <property type="match status" value="1"/>
</dbReference>
<evidence type="ECO:0000256" key="2">
    <source>
        <dbReference type="ARBA" id="ARBA00008643"/>
    </source>
</evidence>
<keyword evidence="12" id="KW-1185">Reference proteome</keyword>
<evidence type="ECO:0000256" key="1">
    <source>
        <dbReference type="ARBA" id="ARBA00004629"/>
    </source>
</evidence>
<sequence length="349" mass="39058">MPPRKSATKASRQSRVSEVPQKAGESSRTTLPVIPGPSIPESITPDYQPSERERIKLDEEDREAFLHDLVCFHPREVCDQFTERVLEVPVLITNTLQHWAEQKYRQRDGDPNKLEREMNMGLVAIETLLESHVDKAMDKFTAWALRNTFDIPPNVEVVLPWQEGLDFDRAAHVVQTNGLDSLTESLEGSRTKLEQARLLAQRLILAEQALDRKTEILKQRQAEVGFVKQVLASSGLSPLPEKTEQIVKFLSSLHDTLQPLTDEPLQSKAQPTGSNTKAWEMGRQAYLQWAVNRVTSDDKASLSKSTTNLGASTMSVRDGGGGGSVDSVSEMMQRSDQEGLEKLTRAMDQ</sequence>
<dbReference type="AlphaFoldDB" id="A0A1Y1URT1"/>
<evidence type="ECO:0000256" key="4">
    <source>
        <dbReference type="ARBA" id="ARBA00022618"/>
    </source>
</evidence>
<feature type="region of interest" description="Disordered" evidence="10">
    <location>
        <begin position="300"/>
        <end position="349"/>
    </location>
</feature>
<comment type="subcellular location">
    <subcellularLocation>
        <location evidence="1">Chromosome</location>
        <location evidence="1">Centromere</location>
        <location evidence="1">Kinetochore</location>
    </subcellularLocation>
</comment>
<evidence type="ECO:0000256" key="3">
    <source>
        <dbReference type="ARBA" id="ARBA00022454"/>
    </source>
</evidence>
<keyword evidence="9" id="KW-0137">Centromere</keyword>
<keyword evidence="7" id="KW-0175">Coiled coil</keyword>
<dbReference type="PANTHER" id="PTHR14527:SF2">
    <property type="entry name" value="PROTEIN MIS12 HOMOLOG"/>
    <property type="match status" value="1"/>
</dbReference>
<evidence type="ECO:0000256" key="8">
    <source>
        <dbReference type="ARBA" id="ARBA00023306"/>
    </source>
</evidence>
<dbReference type="InParanoid" id="A0A1Y1URT1"/>
<dbReference type="GO" id="GO:0000070">
    <property type="term" value="P:mitotic sister chromatid segregation"/>
    <property type="evidence" value="ECO:0007669"/>
    <property type="project" value="TreeGrafter"/>
</dbReference>
<comment type="caution">
    <text evidence="11">The sequence shown here is derived from an EMBL/GenBank/DDBJ whole genome shotgun (WGS) entry which is preliminary data.</text>
</comment>
<dbReference type="STRING" id="4999.A0A1Y1URT1"/>
<evidence type="ECO:0000256" key="9">
    <source>
        <dbReference type="ARBA" id="ARBA00023328"/>
    </source>
</evidence>
<keyword evidence="4" id="KW-0132">Cell division</keyword>
<proteinExistence type="inferred from homology"/>
<dbReference type="PANTHER" id="PTHR14527">
    <property type="entry name" value="PROTEIN MIS12 HOMOLOG"/>
    <property type="match status" value="1"/>
</dbReference>
<dbReference type="GO" id="GO:0051382">
    <property type="term" value="P:kinetochore assembly"/>
    <property type="evidence" value="ECO:0007669"/>
    <property type="project" value="TreeGrafter"/>
</dbReference>
<evidence type="ECO:0000256" key="6">
    <source>
        <dbReference type="ARBA" id="ARBA00022838"/>
    </source>
</evidence>
<dbReference type="GO" id="GO:0005634">
    <property type="term" value="C:nucleus"/>
    <property type="evidence" value="ECO:0007669"/>
    <property type="project" value="InterPro"/>
</dbReference>
<gene>
    <name evidence="11" type="ORF">BD324DRAFT_611948</name>
</gene>
<feature type="region of interest" description="Disordered" evidence="10">
    <location>
        <begin position="1"/>
        <end position="50"/>
    </location>
</feature>
<name>A0A1Y1URT1_9TREE</name>
<keyword evidence="5" id="KW-0498">Mitosis</keyword>
<dbReference type="InterPro" id="IPR008685">
    <property type="entry name" value="Centromere_Mis12"/>
</dbReference>
<reference evidence="11 12" key="1">
    <citation type="submission" date="2017-03" db="EMBL/GenBank/DDBJ databases">
        <title>Widespread Adenine N6-methylation of Active Genes in Fungi.</title>
        <authorList>
            <consortium name="DOE Joint Genome Institute"/>
            <person name="Mondo S.J."/>
            <person name="Dannebaum R.O."/>
            <person name="Kuo R.C."/>
            <person name="Louie K.B."/>
            <person name="Bewick A.J."/>
            <person name="Labutti K."/>
            <person name="Haridas S."/>
            <person name="Kuo A."/>
            <person name="Salamov A."/>
            <person name="Ahrendt S.R."/>
            <person name="Lau R."/>
            <person name="Bowen B.P."/>
            <person name="Lipzen A."/>
            <person name="Sullivan W."/>
            <person name="Andreopoulos W.B."/>
            <person name="Clum A."/>
            <person name="Lindquist E."/>
            <person name="Daum C."/>
            <person name="Northen T.R."/>
            <person name="Ramamoorthy G."/>
            <person name="Schmitz R.J."/>
            <person name="Gryganskyi A."/>
            <person name="Culley D."/>
            <person name="Magnuson J."/>
            <person name="James T.Y."/>
            <person name="O'Malley M.A."/>
            <person name="Stajich J.E."/>
            <person name="Spatafora J.W."/>
            <person name="Visel A."/>
            <person name="Grigoriev I.V."/>
        </authorList>
    </citation>
    <scope>NUCLEOTIDE SEQUENCE [LARGE SCALE GENOMIC DNA]</scope>
    <source>
        <strain evidence="11 12">NRRL Y-17943</strain>
    </source>
</reference>
<accession>A0A1Y1URT1</accession>
<evidence type="ECO:0000256" key="7">
    <source>
        <dbReference type="ARBA" id="ARBA00023054"/>
    </source>
</evidence>
<protein>
    <recommendedName>
        <fullName evidence="13">Mis12 protein-domain-containing protein</fullName>
    </recommendedName>
</protein>
<dbReference type="RefSeq" id="XP_021874430.1">
    <property type="nucleotide sequence ID" value="XM_022014332.1"/>
</dbReference>
<dbReference type="GO" id="GO:0000444">
    <property type="term" value="C:MIS12/MIND type complex"/>
    <property type="evidence" value="ECO:0007669"/>
    <property type="project" value="TreeGrafter"/>
</dbReference>
<keyword evidence="8" id="KW-0131">Cell cycle</keyword>
<feature type="compositionally biased region" description="Polar residues" evidence="10">
    <location>
        <begin position="302"/>
        <end position="314"/>
    </location>
</feature>
<dbReference type="Proteomes" id="UP000193218">
    <property type="component" value="Unassembled WGS sequence"/>
</dbReference>
<keyword evidence="3" id="KW-0158">Chromosome</keyword>